<dbReference type="InterPro" id="IPR011146">
    <property type="entry name" value="HIT-like"/>
</dbReference>
<feature type="short sequence motif" description="Histidine triad motif" evidence="2 3">
    <location>
        <begin position="45"/>
        <end position="49"/>
    </location>
</feature>
<evidence type="ECO:0000256" key="4">
    <source>
        <dbReference type="SAM" id="MobiDB-lite"/>
    </source>
</evidence>
<accession>A0A0D3JJ73</accession>
<feature type="domain" description="HIT" evidence="5">
    <location>
        <begin position="1"/>
        <end position="61"/>
    </location>
</feature>
<dbReference type="GO" id="GO:0009117">
    <property type="term" value="P:nucleotide metabolic process"/>
    <property type="evidence" value="ECO:0007669"/>
    <property type="project" value="TreeGrafter"/>
</dbReference>
<proteinExistence type="predicted"/>
<dbReference type="InterPro" id="IPR036265">
    <property type="entry name" value="HIT-like_sf"/>
</dbReference>
<evidence type="ECO:0000313" key="6">
    <source>
        <dbReference type="EnsemblProtists" id="EOD23558"/>
    </source>
</evidence>
<dbReference type="PANTHER" id="PTHR46648:SF1">
    <property type="entry name" value="ADENOSINE 5'-MONOPHOSPHORAMIDASE HNT1"/>
    <property type="match status" value="1"/>
</dbReference>
<keyword evidence="7" id="KW-1185">Reference proteome</keyword>
<dbReference type="EnsemblProtists" id="EOD23558">
    <property type="protein sequence ID" value="EOD23558"/>
    <property type="gene ID" value="EMIHUDRAFT_239458"/>
</dbReference>
<name>A0A0D3JJ73_EMIH1</name>
<dbReference type="SUPFAM" id="SSF54197">
    <property type="entry name" value="HIT-like"/>
    <property type="match status" value="1"/>
</dbReference>
<dbReference type="Proteomes" id="UP000013827">
    <property type="component" value="Unassembled WGS sequence"/>
</dbReference>
<dbReference type="InterPro" id="IPR001310">
    <property type="entry name" value="Histidine_triad_HIT"/>
</dbReference>
<dbReference type="Pfam" id="PF01230">
    <property type="entry name" value="HIT"/>
    <property type="match status" value="1"/>
</dbReference>
<evidence type="ECO:0000259" key="5">
    <source>
        <dbReference type="PROSITE" id="PS51084"/>
    </source>
</evidence>
<evidence type="ECO:0000256" key="1">
    <source>
        <dbReference type="PIRSR" id="PIRSR601310-1"/>
    </source>
</evidence>
<reference evidence="6" key="2">
    <citation type="submission" date="2024-10" db="UniProtKB">
        <authorList>
            <consortium name="EnsemblProtists"/>
        </authorList>
    </citation>
    <scope>IDENTIFICATION</scope>
</reference>
<dbReference type="Gene3D" id="3.30.428.10">
    <property type="entry name" value="HIT-like"/>
    <property type="match status" value="1"/>
</dbReference>
<dbReference type="GeneID" id="17269102"/>
<evidence type="ECO:0000256" key="3">
    <source>
        <dbReference type="PROSITE-ProRule" id="PRU00464"/>
    </source>
</evidence>
<dbReference type="RefSeq" id="XP_005775987.1">
    <property type="nucleotide sequence ID" value="XM_005775930.1"/>
</dbReference>
<dbReference type="PaxDb" id="2903-EOD23558"/>
<dbReference type="PROSITE" id="PS51084">
    <property type="entry name" value="HIT_2"/>
    <property type="match status" value="1"/>
</dbReference>
<feature type="region of interest" description="Disordered" evidence="4">
    <location>
        <begin position="54"/>
        <end position="92"/>
    </location>
</feature>
<organism evidence="6 7">
    <name type="scientific">Emiliania huxleyi (strain CCMP1516)</name>
    <dbReference type="NCBI Taxonomy" id="280463"/>
    <lineage>
        <taxon>Eukaryota</taxon>
        <taxon>Haptista</taxon>
        <taxon>Haptophyta</taxon>
        <taxon>Prymnesiophyceae</taxon>
        <taxon>Isochrysidales</taxon>
        <taxon>Noelaerhabdaceae</taxon>
        <taxon>Emiliania</taxon>
    </lineage>
</organism>
<feature type="active site" description="Tele-AMP-histidine intermediate" evidence="1">
    <location>
        <position position="47"/>
    </location>
</feature>
<evidence type="ECO:0000313" key="7">
    <source>
        <dbReference type="Proteomes" id="UP000013827"/>
    </source>
</evidence>
<evidence type="ECO:0000256" key="2">
    <source>
        <dbReference type="PIRSR" id="PIRSR601310-3"/>
    </source>
</evidence>
<reference evidence="7" key="1">
    <citation type="journal article" date="2013" name="Nature">
        <title>Pan genome of the phytoplankton Emiliania underpins its global distribution.</title>
        <authorList>
            <person name="Read B.A."/>
            <person name="Kegel J."/>
            <person name="Klute M.J."/>
            <person name="Kuo A."/>
            <person name="Lefebvre S.C."/>
            <person name="Maumus F."/>
            <person name="Mayer C."/>
            <person name="Miller J."/>
            <person name="Monier A."/>
            <person name="Salamov A."/>
            <person name="Young J."/>
            <person name="Aguilar M."/>
            <person name="Claverie J.M."/>
            <person name="Frickenhaus S."/>
            <person name="Gonzalez K."/>
            <person name="Herman E.K."/>
            <person name="Lin Y.C."/>
            <person name="Napier J."/>
            <person name="Ogata H."/>
            <person name="Sarno A.F."/>
            <person name="Shmutz J."/>
            <person name="Schroeder D."/>
            <person name="de Vargas C."/>
            <person name="Verret F."/>
            <person name="von Dassow P."/>
            <person name="Valentin K."/>
            <person name="Van de Peer Y."/>
            <person name="Wheeler G."/>
            <person name="Dacks J.B."/>
            <person name="Delwiche C.F."/>
            <person name="Dyhrman S.T."/>
            <person name="Glockner G."/>
            <person name="John U."/>
            <person name="Richards T."/>
            <person name="Worden A.Z."/>
            <person name="Zhang X."/>
            <person name="Grigoriev I.V."/>
            <person name="Allen A.E."/>
            <person name="Bidle K."/>
            <person name="Borodovsky M."/>
            <person name="Bowler C."/>
            <person name="Brownlee C."/>
            <person name="Cock J.M."/>
            <person name="Elias M."/>
            <person name="Gladyshev V.N."/>
            <person name="Groth M."/>
            <person name="Guda C."/>
            <person name="Hadaegh A."/>
            <person name="Iglesias-Rodriguez M.D."/>
            <person name="Jenkins J."/>
            <person name="Jones B.M."/>
            <person name="Lawson T."/>
            <person name="Leese F."/>
            <person name="Lindquist E."/>
            <person name="Lobanov A."/>
            <person name="Lomsadze A."/>
            <person name="Malik S.B."/>
            <person name="Marsh M.E."/>
            <person name="Mackinder L."/>
            <person name="Mock T."/>
            <person name="Mueller-Roeber B."/>
            <person name="Pagarete A."/>
            <person name="Parker M."/>
            <person name="Probert I."/>
            <person name="Quesneville H."/>
            <person name="Raines C."/>
            <person name="Rensing S.A."/>
            <person name="Riano-Pachon D.M."/>
            <person name="Richier S."/>
            <person name="Rokitta S."/>
            <person name="Shiraiwa Y."/>
            <person name="Soanes D.M."/>
            <person name="van der Giezen M."/>
            <person name="Wahlund T.M."/>
            <person name="Williams B."/>
            <person name="Wilson W."/>
            <person name="Wolfe G."/>
            <person name="Wurch L.L."/>
        </authorList>
    </citation>
    <scope>NUCLEOTIDE SEQUENCE</scope>
</reference>
<sequence length="92" mass="9261">MAPDVAASTLASLPRLAQLVKAATGAPAVKVLQNSGAEAGQEVFHAHFHVVPRFGKGDSSEPGPMLPAEAAEATLPSEEGRGALASGRCSTL</sequence>
<protein>
    <recommendedName>
        <fullName evidence="5">HIT domain-containing protein</fullName>
    </recommendedName>
</protein>
<dbReference type="PANTHER" id="PTHR46648">
    <property type="entry name" value="HIT FAMILY PROTEIN 1"/>
    <property type="match status" value="1"/>
</dbReference>
<dbReference type="HOGENOM" id="CLU_2417812_0_0_1"/>
<dbReference type="KEGG" id="ehx:EMIHUDRAFT_239458"/>
<dbReference type="GO" id="GO:0003824">
    <property type="term" value="F:catalytic activity"/>
    <property type="evidence" value="ECO:0007669"/>
    <property type="project" value="InterPro"/>
</dbReference>
<dbReference type="AlphaFoldDB" id="A0A0D3JJ73"/>